<dbReference type="SMART" id="SM00271">
    <property type="entry name" value="DnaJ"/>
    <property type="match status" value="1"/>
</dbReference>
<dbReference type="EMBL" id="GL983659">
    <property type="protein sequence ID" value="EGR32479.1"/>
    <property type="molecule type" value="Genomic_DNA"/>
</dbReference>
<dbReference type="OMA" id="APRHFPW"/>
<dbReference type="GO" id="GO:0005737">
    <property type="term" value="C:cytoplasm"/>
    <property type="evidence" value="ECO:0007669"/>
    <property type="project" value="TreeGrafter"/>
</dbReference>
<protein>
    <recommendedName>
        <fullName evidence="1">J domain-containing protein</fullName>
    </recommendedName>
</protein>
<evidence type="ECO:0000313" key="3">
    <source>
        <dbReference type="Proteomes" id="UP000008983"/>
    </source>
</evidence>
<dbReference type="eggNOG" id="KOG0714">
    <property type="taxonomic scope" value="Eukaryota"/>
</dbReference>
<dbReference type="SUPFAM" id="SSF46565">
    <property type="entry name" value="Chaperone J-domain"/>
    <property type="match status" value="1"/>
</dbReference>
<dbReference type="AlphaFoldDB" id="G0QQM7"/>
<dbReference type="CDD" id="cd06257">
    <property type="entry name" value="DnaJ"/>
    <property type="match status" value="1"/>
</dbReference>
<dbReference type="GO" id="GO:0051087">
    <property type="term" value="F:protein-folding chaperone binding"/>
    <property type="evidence" value="ECO:0007669"/>
    <property type="project" value="TreeGrafter"/>
</dbReference>
<dbReference type="PROSITE" id="PS50076">
    <property type="entry name" value="DNAJ_2"/>
    <property type="match status" value="1"/>
</dbReference>
<dbReference type="STRING" id="857967.G0QQM7"/>
<evidence type="ECO:0000259" key="1">
    <source>
        <dbReference type="PROSITE" id="PS50076"/>
    </source>
</evidence>
<dbReference type="OrthoDB" id="10250354at2759"/>
<dbReference type="InterPro" id="IPR001623">
    <property type="entry name" value="DnaJ_domain"/>
</dbReference>
<dbReference type="GO" id="GO:0044183">
    <property type="term" value="F:protein folding chaperone"/>
    <property type="evidence" value="ECO:0007669"/>
    <property type="project" value="TreeGrafter"/>
</dbReference>
<name>G0QQM7_ICHMU</name>
<gene>
    <name evidence="2" type="ORF">IMG5_081370</name>
</gene>
<proteinExistence type="predicted"/>
<dbReference type="RefSeq" id="XP_004036465.1">
    <property type="nucleotide sequence ID" value="XM_004036417.1"/>
</dbReference>
<dbReference type="PRINTS" id="PR00625">
    <property type="entry name" value="JDOMAIN"/>
</dbReference>
<dbReference type="InParanoid" id="G0QQM7"/>
<dbReference type="Proteomes" id="UP000008983">
    <property type="component" value="Unassembled WGS sequence"/>
</dbReference>
<dbReference type="Gene3D" id="1.10.287.110">
    <property type="entry name" value="DnaJ domain"/>
    <property type="match status" value="1"/>
</dbReference>
<reference evidence="2 3" key="1">
    <citation type="submission" date="2011-07" db="EMBL/GenBank/DDBJ databases">
        <authorList>
            <person name="Coyne R."/>
            <person name="Brami D."/>
            <person name="Johnson J."/>
            <person name="Hostetler J."/>
            <person name="Hannick L."/>
            <person name="Clark T."/>
            <person name="Cassidy-Hanley D."/>
            <person name="Inman J."/>
        </authorList>
    </citation>
    <scope>NUCLEOTIDE SEQUENCE [LARGE SCALE GENOMIC DNA]</scope>
    <source>
        <strain evidence="2 3">G5</strain>
    </source>
</reference>
<dbReference type="InterPro" id="IPR036869">
    <property type="entry name" value="J_dom_sf"/>
</dbReference>
<organism evidence="2 3">
    <name type="scientific">Ichthyophthirius multifiliis</name>
    <name type="common">White spot disease agent</name>
    <name type="synonym">Ich</name>
    <dbReference type="NCBI Taxonomy" id="5932"/>
    <lineage>
        <taxon>Eukaryota</taxon>
        <taxon>Sar</taxon>
        <taxon>Alveolata</taxon>
        <taxon>Ciliophora</taxon>
        <taxon>Intramacronucleata</taxon>
        <taxon>Oligohymenophorea</taxon>
        <taxon>Hymenostomatida</taxon>
        <taxon>Ophryoglenina</taxon>
        <taxon>Ichthyophthirius</taxon>
    </lineage>
</organism>
<dbReference type="GO" id="GO:0051082">
    <property type="term" value="F:unfolded protein binding"/>
    <property type="evidence" value="ECO:0007669"/>
    <property type="project" value="TreeGrafter"/>
</dbReference>
<sequence>MSQKKECYYKILGIEKTATDDQIKKAYRKLALKWHPDKNQNNKEEATIKFKLISEAYEILSDPNFDFSHANDIFKHFFQDFGFGDDDDNDPFLSSFFGRHTGKRGSKSGSNKNNGGGIFGNFGFGNFGMMDNDDFFSNGFGGGSGFQQMSFNSNMGGGFGGTSKSVSTSTKIVNGQQQTVKKTVISNADGTKNVTEEIIMGNQKKVNQYMIDGQ</sequence>
<dbReference type="PANTHER" id="PTHR43948">
    <property type="entry name" value="DNAJ HOMOLOG SUBFAMILY B"/>
    <property type="match status" value="1"/>
</dbReference>
<evidence type="ECO:0000313" key="2">
    <source>
        <dbReference type="EMBL" id="EGR32479.1"/>
    </source>
</evidence>
<dbReference type="GeneID" id="14908638"/>
<keyword evidence="3" id="KW-1185">Reference proteome</keyword>
<dbReference type="GO" id="GO:0005634">
    <property type="term" value="C:nucleus"/>
    <property type="evidence" value="ECO:0007669"/>
    <property type="project" value="TreeGrafter"/>
</dbReference>
<dbReference type="PANTHER" id="PTHR43948:SF10">
    <property type="entry name" value="MRJ, ISOFORM E"/>
    <property type="match status" value="1"/>
</dbReference>
<feature type="non-terminal residue" evidence="2">
    <location>
        <position position="214"/>
    </location>
</feature>
<accession>G0QQM7</accession>
<feature type="domain" description="J" evidence="1">
    <location>
        <begin position="7"/>
        <end position="82"/>
    </location>
</feature>
<dbReference type="Pfam" id="PF00226">
    <property type="entry name" value="DnaJ"/>
    <property type="match status" value="1"/>
</dbReference>